<gene>
    <name evidence="1" type="ORF">FOA43_002971</name>
</gene>
<dbReference type="Proteomes" id="UP000662931">
    <property type="component" value="Chromosome 3"/>
</dbReference>
<dbReference type="OrthoDB" id="3992831at2759"/>
<dbReference type="KEGG" id="bnn:FOA43_002971"/>
<dbReference type="EMBL" id="CP064814">
    <property type="protein sequence ID" value="QPG75614.1"/>
    <property type="molecule type" value="Genomic_DNA"/>
</dbReference>
<dbReference type="AlphaFoldDB" id="A0A875S959"/>
<name>A0A875S959_EENNA</name>
<proteinExistence type="predicted"/>
<dbReference type="GeneID" id="62196372"/>
<accession>A0A875S959</accession>
<dbReference type="RefSeq" id="XP_038779179.1">
    <property type="nucleotide sequence ID" value="XM_038923251.1"/>
</dbReference>
<keyword evidence="2" id="KW-1185">Reference proteome</keyword>
<sequence length="342" mass="39423">MHLMNTLIVAFNDRLTRLLPLMDDYNVLYRYFQLYKIDVSSEQTLFLRILNRPEISVNVGRESTTRLRPLRLRSLNVGGLGRSTQEAIVPSVNSVPELNQLPPDSLTLFKQLRLIRKMYICCILTLLGTGKVRADDEEEEEVETSASFLNFLKGRFNVSEKYFKHVTRATRLFLCMKMMEHMAELVKILEGEVEEDEVINGVDNLDEVGEDYSIAEESENEDLSELVQLMDSLSYKLGILEQNSNTISVSKELKGLRSEFQRLYDLYEESSGDNWREGIKKRRSDEISDFRIGHKSDHRKSSGLSFGLLTVVDKENCNSDEEEIEGGRQEAKNKLYGMRDIH</sequence>
<protein>
    <submittedName>
        <fullName evidence="1">Uncharacterized protein</fullName>
    </submittedName>
</protein>
<organism evidence="1 2">
    <name type="scientific">Eeniella nana</name>
    <name type="common">Yeast</name>
    <name type="synonym">Brettanomyces nanus</name>
    <dbReference type="NCBI Taxonomy" id="13502"/>
    <lineage>
        <taxon>Eukaryota</taxon>
        <taxon>Fungi</taxon>
        <taxon>Dikarya</taxon>
        <taxon>Ascomycota</taxon>
        <taxon>Saccharomycotina</taxon>
        <taxon>Pichiomycetes</taxon>
        <taxon>Pichiales</taxon>
        <taxon>Pichiaceae</taxon>
        <taxon>Brettanomyces</taxon>
    </lineage>
</organism>
<evidence type="ECO:0000313" key="2">
    <source>
        <dbReference type="Proteomes" id="UP000662931"/>
    </source>
</evidence>
<reference evidence="1" key="1">
    <citation type="submission" date="2020-10" db="EMBL/GenBank/DDBJ databases">
        <authorList>
            <person name="Roach M.J.R."/>
        </authorList>
    </citation>
    <scope>NUCLEOTIDE SEQUENCE</scope>
    <source>
        <strain evidence="1">CBS 1945</strain>
    </source>
</reference>
<evidence type="ECO:0000313" key="1">
    <source>
        <dbReference type="EMBL" id="QPG75614.1"/>
    </source>
</evidence>